<dbReference type="EMBL" id="CP132976">
    <property type="protein sequence ID" value="WMD21369.1"/>
    <property type="molecule type" value="Genomic_DNA"/>
</dbReference>
<protein>
    <submittedName>
        <fullName evidence="2">Contact-dependent growth inhibition system immunity protein</fullName>
    </submittedName>
</protein>
<dbReference type="Proteomes" id="UP001234798">
    <property type="component" value="Chromosome"/>
</dbReference>
<evidence type="ECO:0000313" key="2">
    <source>
        <dbReference type="EMBL" id="WMD21369.1"/>
    </source>
</evidence>
<evidence type="ECO:0000313" key="3">
    <source>
        <dbReference type="Proteomes" id="UP001234798"/>
    </source>
</evidence>
<dbReference type="InterPro" id="IPR041129">
    <property type="entry name" value="CdiI_2"/>
</dbReference>
<gene>
    <name evidence="2" type="ORF">RAS12_03100</name>
</gene>
<name>A0ABY9M2Z9_9BURK</name>
<evidence type="ECO:0000259" key="1">
    <source>
        <dbReference type="Pfam" id="PF18593"/>
    </source>
</evidence>
<organism evidence="2 3">
    <name type="scientific">Achromobacter seleniivolatilans</name>
    <dbReference type="NCBI Taxonomy" id="3047478"/>
    <lineage>
        <taxon>Bacteria</taxon>
        <taxon>Pseudomonadati</taxon>
        <taxon>Pseudomonadota</taxon>
        <taxon>Betaproteobacteria</taxon>
        <taxon>Burkholderiales</taxon>
        <taxon>Alcaligenaceae</taxon>
        <taxon>Achromobacter</taxon>
    </lineage>
</organism>
<feature type="domain" description="CdiI immunity protein" evidence="1">
    <location>
        <begin position="7"/>
        <end position="93"/>
    </location>
</feature>
<keyword evidence="3" id="KW-1185">Reference proteome</keyword>
<proteinExistence type="predicted"/>
<dbReference type="RefSeq" id="WP_306945032.1">
    <property type="nucleotide sequence ID" value="NZ_CP132976.1"/>
</dbReference>
<dbReference type="Pfam" id="PF18593">
    <property type="entry name" value="CdiI_2"/>
    <property type="match status" value="1"/>
</dbReference>
<reference evidence="2 3" key="1">
    <citation type="submission" date="2023-08" db="EMBL/GenBank/DDBJ databases">
        <title>Achromobacter seleniivolatilans sp. nov., isolated from seleniferous soil.</title>
        <authorList>
            <person name="Zhang S."/>
            <person name="Li K."/>
            <person name="Peng J."/>
            <person name="Zhao Q."/>
            <person name="Wang H."/>
            <person name="Guo Y."/>
        </authorList>
    </citation>
    <scope>NUCLEOTIDE SEQUENCE [LARGE SCALE GENOMIC DNA]</scope>
    <source>
        <strain evidence="2 3">R39</strain>
    </source>
</reference>
<accession>A0ABY9M2Z9</accession>
<sequence>MNIVRGQYPELEQFMGGWFHQDWVDTGETIAEIVQDYKSGSNAETVHKVCLEMNAFLANYGANSDAAFRQLWKSIDPATLGHTAASFFDEVKRILNS</sequence>